<dbReference type="CDD" id="cd06138">
    <property type="entry name" value="ExoI_N"/>
    <property type="match status" value="1"/>
</dbReference>
<dbReference type="InterPro" id="IPR012337">
    <property type="entry name" value="RNaseH-like_sf"/>
</dbReference>
<dbReference type="Pfam" id="PF08411">
    <property type="entry name" value="ExoI_SH3"/>
    <property type="match status" value="1"/>
</dbReference>
<dbReference type="GO" id="GO:0006281">
    <property type="term" value="P:DNA repair"/>
    <property type="evidence" value="ECO:0007669"/>
    <property type="project" value="UniProtKB-KW"/>
</dbReference>
<accession>A0A2H9TC47</accession>
<dbReference type="InterPro" id="IPR038649">
    <property type="entry name" value="EXOI_SH3_sf"/>
</dbReference>
<evidence type="ECO:0000256" key="10">
    <source>
        <dbReference type="ARBA" id="ARBA00022842"/>
    </source>
</evidence>
<dbReference type="Gene3D" id="3.30.1520.20">
    <property type="entry name" value="Exonuclease ExoI, domain 2"/>
    <property type="match status" value="1"/>
</dbReference>
<keyword evidence="10" id="KW-0460">Magnesium</keyword>
<evidence type="ECO:0000259" key="16">
    <source>
        <dbReference type="PROSITE" id="PS51785"/>
    </source>
</evidence>
<comment type="catalytic activity">
    <reaction evidence="1">
        <text>Exonucleolytic cleavage in the 3'- to 5'-direction to yield nucleoside 5'-phosphates.</text>
        <dbReference type="EC" id="3.1.11.1"/>
    </reaction>
</comment>
<dbReference type="Gene3D" id="1.20.1280.70">
    <property type="entry name" value="Exonuclease ExoI, domain 3"/>
    <property type="match status" value="1"/>
</dbReference>
<evidence type="ECO:0000256" key="4">
    <source>
        <dbReference type="ARBA" id="ARBA00019900"/>
    </source>
</evidence>
<evidence type="ECO:0000256" key="14">
    <source>
        <dbReference type="ARBA" id="ARBA00046792"/>
    </source>
</evidence>
<dbReference type="PIRSF" id="PIRSF000977">
    <property type="entry name" value="Exodeoxyribonuclease_I"/>
    <property type="match status" value="1"/>
</dbReference>
<name>A0A2H9TC47_9ZZZZ</name>
<evidence type="ECO:0000256" key="11">
    <source>
        <dbReference type="ARBA" id="ARBA00023125"/>
    </source>
</evidence>
<keyword evidence="11" id="KW-0238">DNA-binding</keyword>
<dbReference type="GO" id="GO:0003677">
    <property type="term" value="F:DNA binding"/>
    <property type="evidence" value="ECO:0007669"/>
    <property type="project" value="UniProtKB-KW"/>
</dbReference>
<keyword evidence="9" id="KW-0269">Exonuclease</keyword>
<dbReference type="InterPro" id="IPR034747">
    <property type="entry name" value="EXOI_SH3"/>
</dbReference>
<evidence type="ECO:0000256" key="13">
    <source>
        <dbReference type="ARBA" id="ARBA00031220"/>
    </source>
</evidence>
<dbReference type="EC" id="3.1.11.1" evidence="3"/>
<dbReference type="PROSITE" id="PS51785">
    <property type="entry name" value="EXOI_C"/>
    <property type="match status" value="1"/>
</dbReference>
<evidence type="ECO:0000256" key="5">
    <source>
        <dbReference type="ARBA" id="ARBA00022722"/>
    </source>
</evidence>
<protein>
    <recommendedName>
        <fullName evidence="4">Exodeoxyribonuclease I</fullName>
        <ecNumber evidence="3">3.1.11.1</ecNumber>
    </recommendedName>
    <alternativeName>
        <fullName evidence="13">DNA deoxyribophosphodiesterase</fullName>
    </alternativeName>
</protein>
<dbReference type="Pfam" id="PF00929">
    <property type="entry name" value="RNase_T"/>
    <property type="match status" value="1"/>
</dbReference>
<dbReference type="EMBL" id="NSIT01000005">
    <property type="protein sequence ID" value="PJE80784.1"/>
    <property type="molecule type" value="Genomic_DNA"/>
</dbReference>
<evidence type="ECO:0000256" key="6">
    <source>
        <dbReference type="ARBA" id="ARBA00022723"/>
    </source>
</evidence>
<dbReference type="GO" id="GO:0046872">
    <property type="term" value="F:metal ion binding"/>
    <property type="evidence" value="ECO:0007669"/>
    <property type="project" value="UniProtKB-KW"/>
</dbReference>
<dbReference type="InterPro" id="IPR023607">
    <property type="entry name" value="Exodeoxyribonuclease_I"/>
</dbReference>
<dbReference type="NCBIfam" id="NF008746">
    <property type="entry name" value="PRK11779.1"/>
    <property type="match status" value="1"/>
</dbReference>
<dbReference type="Pfam" id="PF26016">
    <property type="entry name" value="ExoI_C"/>
    <property type="match status" value="1"/>
</dbReference>
<dbReference type="FunFam" id="3.30.420.10:FF:000033">
    <property type="entry name" value="Exodeoxyribonuclease I"/>
    <property type="match status" value="1"/>
</dbReference>
<evidence type="ECO:0000256" key="3">
    <source>
        <dbReference type="ARBA" id="ARBA00012108"/>
    </source>
</evidence>
<evidence type="ECO:0000256" key="1">
    <source>
        <dbReference type="ARBA" id="ARBA00000563"/>
    </source>
</evidence>
<evidence type="ECO:0000313" key="17">
    <source>
        <dbReference type="EMBL" id="PJE80784.1"/>
    </source>
</evidence>
<comment type="caution">
    <text evidence="17">The sequence shown here is derived from an EMBL/GenBank/DDBJ whole genome shotgun (WGS) entry which is preliminary data.</text>
</comment>
<dbReference type="AlphaFoldDB" id="A0A2H9TC47"/>
<evidence type="ECO:0000256" key="8">
    <source>
        <dbReference type="ARBA" id="ARBA00022801"/>
    </source>
</evidence>
<dbReference type="PROSITE" id="PS51784">
    <property type="entry name" value="EXOI_SH3"/>
    <property type="match status" value="1"/>
</dbReference>
<comment type="subunit">
    <text evidence="14">Monomer. Interacts with ssb (via C-terminus); this interaction stimulates the exonuclease activity by recruiting the enzyme to its substrate.</text>
</comment>
<reference evidence="17" key="1">
    <citation type="journal article" date="2017" name="Appl. Environ. Microbiol.">
        <title>Molecular characterization of an Endozoicomonas-like organism causing infection in king scallop Pecten maximus L.</title>
        <authorList>
            <person name="Cano I."/>
            <person name="van Aerle R."/>
            <person name="Ross S."/>
            <person name="Verner-Jeffreys D.W."/>
            <person name="Paley R.K."/>
            <person name="Rimmer G."/>
            <person name="Ryder D."/>
            <person name="Hooper P."/>
            <person name="Stone D."/>
            <person name="Feist S.W."/>
        </authorList>
    </citation>
    <scope>NUCLEOTIDE SEQUENCE</scope>
</reference>
<evidence type="ECO:0000256" key="7">
    <source>
        <dbReference type="ARBA" id="ARBA00022763"/>
    </source>
</evidence>
<gene>
    <name evidence="17" type="primary">sbcB</name>
    <name evidence="17" type="ORF">CI610_00209</name>
</gene>
<evidence type="ECO:0000256" key="12">
    <source>
        <dbReference type="ARBA" id="ARBA00023204"/>
    </source>
</evidence>
<evidence type="ECO:0000259" key="15">
    <source>
        <dbReference type="PROSITE" id="PS51784"/>
    </source>
</evidence>
<keyword evidence="5" id="KW-0540">Nuclease</keyword>
<evidence type="ECO:0000256" key="2">
    <source>
        <dbReference type="ARBA" id="ARBA00001946"/>
    </source>
</evidence>
<feature type="domain" description="ExoI C-terminal" evidence="16">
    <location>
        <begin position="353"/>
        <end position="477"/>
    </location>
</feature>
<dbReference type="SUPFAM" id="SSF53098">
    <property type="entry name" value="Ribonuclease H-like"/>
    <property type="match status" value="1"/>
</dbReference>
<keyword evidence="12" id="KW-0234">DNA repair</keyword>
<organism evidence="17">
    <name type="scientific">invertebrate metagenome</name>
    <dbReference type="NCBI Taxonomy" id="1711999"/>
    <lineage>
        <taxon>unclassified sequences</taxon>
        <taxon>metagenomes</taxon>
        <taxon>organismal metagenomes</taxon>
    </lineage>
</organism>
<feature type="domain" description="ExoI SH3-like" evidence="15">
    <location>
        <begin position="195"/>
        <end position="349"/>
    </location>
</feature>
<keyword evidence="6" id="KW-0479">Metal-binding</keyword>
<keyword evidence="7" id="KW-0227">DNA damage</keyword>
<dbReference type="InterPro" id="IPR013520">
    <property type="entry name" value="Ribonucl_H"/>
</dbReference>
<comment type="cofactor">
    <cofactor evidence="2">
        <name>Mg(2+)</name>
        <dbReference type="ChEBI" id="CHEBI:18420"/>
    </cofactor>
</comment>
<evidence type="ECO:0000256" key="9">
    <source>
        <dbReference type="ARBA" id="ARBA00022839"/>
    </source>
</evidence>
<proteinExistence type="predicted"/>
<sequence length="485" mass="56166">MRSFYFFDYETFGTDPAMDWPAQFAGIRTDEHLNEIAEPLNIYCRLPDDHLPHPEACLVTGLTPQKVNEQGVTEPEFISQIHREFMMPGTCATGYNSIRFDDEVTRHSLYRNFYDPYAREYKNGNSRWDLIDLTRLTEALRPEGICWPVNEEGHPTFRLEKLTSANGIDHEEAHDAVSDVRATIAWARLLREKQPKVYYFVLKNRGKHQVASLLNFTEQAMVVHVSGMYGAARHNIAVVMPLASHPDNKNAIIVYDLSVDPESLLSLSVERIREQLFTPTEEKKTESVSIPLKNVHINKCPVVAPVNVLRDRDQKRLKIDLSVCARHREQLLASRDLYKKVQAVFSRPEDWKKHDDPELMLYSGGFFSPQDRITMNQLISSAPEQLKSFQGKFHDDRLDELLFRYRGRHYSQFLDKQEEIRWHQHKVRCLLSSDSYQLSIAACRRSIAELNNSAHFDLQNKEKEVLDEITTYIDNVEQSLNGSNV</sequence>
<dbReference type="GO" id="GO:0008310">
    <property type="term" value="F:single-stranded DNA 3'-5' DNA exonuclease activity"/>
    <property type="evidence" value="ECO:0007669"/>
    <property type="project" value="UniProtKB-EC"/>
</dbReference>
<keyword evidence="8 17" id="KW-0378">Hydrolase</keyword>
<dbReference type="InterPro" id="IPR013620">
    <property type="entry name" value="Exonuc_1_SH3"/>
</dbReference>
<dbReference type="Gene3D" id="3.30.420.10">
    <property type="entry name" value="Ribonuclease H-like superfamily/Ribonuclease H"/>
    <property type="match status" value="1"/>
</dbReference>
<dbReference type="InterPro" id="IPR036397">
    <property type="entry name" value="RNaseH_sf"/>
</dbReference>
<dbReference type="InterPro" id="IPR058561">
    <property type="entry name" value="Exonuc_1_C"/>
</dbReference>